<organism evidence="2 3">
    <name type="scientific">Roseovarius rhodophyticola</name>
    <dbReference type="NCBI Taxonomy" id="3080827"/>
    <lineage>
        <taxon>Bacteria</taxon>
        <taxon>Pseudomonadati</taxon>
        <taxon>Pseudomonadota</taxon>
        <taxon>Alphaproteobacteria</taxon>
        <taxon>Rhodobacterales</taxon>
        <taxon>Roseobacteraceae</taxon>
        <taxon>Roseovarius</taxon>
    </lineage>
</organism>
<name>A0ABZ2TE91_9RHOB</name>
<evidence type="ECO:0000313" key="3">
    <source>
        <dbReference type="Proteomes" id="UP001281305"/>
    </source>
</evidence>
<protein>
    <submittedName>
        <fullName evidence="2">Alpha/beta fold hydrolase</fullName>
    </submittedName>
</protein>
<evidence type="ECO:0000313" key="2">
    <source>
        <dbReference type="EMBL" id="WYK17992.1"/>
    </source>
</evidence>
<dbReference type="SUPFAM" id="SSF53474">
    <property type="entry name" value="alpha/beta-Hydrolases"/>
    <property type="match status" value="1"/>
</dbReference>
<proteinExistence type="predicted"/>
<dbReference type="Proteomes" id="UP001281305">
    <property type="component" value="Chromosome"/>
</dbReference>
<accession>A0ABZ2TE91</accession>
<keyword evidence="3" id="KW-1185">Reference proteome</keyword>
<dbReference type="InterPro" id="IPR029058">
    <property type="entry name" value="AB_hydrolase_fold"/>
</dbReference>
<dbReference type="InterPro" id="IPR010297">
    <property type="entry name" value="DUF900_hydrolase"/>
</dbReference>
<dbReference type="GO" id="GO:0016787">
    <property type="term" value="F:hydrolase activity"/>
    <property type="evidence" value="ECO:0007669"/>
    <property type="project" value="UniProtKB-KW"/>
</dbReference>
<dbReference type="RefSeq" id="WP_317054680.1">
    <property type="nucleotide sequence ID" value="NZ_CP146606.1"/>
</dbReference>
<gene>
    <name evidence="2" type="ORF">RZS32_016630</name>
</gene>
<feature type="region of interest" description="Disordered" evidence="1">
    <location>
        <begin position="310"/>
        <end position="331"/>
    </location>
</feature>
<sequence length="331" mass="37333">MDYFFSVRGRSGDGYSNSLGGAKYLAIPGDVTRAIRSHEISRTAFFRAVQDKAGATDTDKGNIVFFVHGFNTDQWDMLERHRKIRDGLMAHGFKGCVVSFDWPSDGFVLGYNADRRDARLSADRLFKDGITHVARAQEPDCRFNIHVLAHSMGCFLVREAFDFADDDHATAQQSWTVSQIAFVAADITSKSMAEGNPKSSSLLRRSTRLTNYYSPFDEVLSISETKRIGVSRRLGRVGLPDDHSQKAVNLYCGHYFDTHRAEFGTSAGISHRWYFEAPRFYEDLFHTFEGKLDRNVIPTRAMTDHWNLALVSDGPAPDPTPRPDPIPDHNR</sequence>
<dbReference type="Pfam" id="PF05990">
    <property type="entry name" value="DUF900"/>
    <property type="match status" value="1"/>
</dbReference>
<dbReference type="Gene3D" id="3.40.50.1820">
    <property type="entry name" value="alpha/beta hydrolase"/>
    <property type="match status" value="1"/>
</dbReference>
<keyword evidence="2" id="KW-0378">Hydrolase</keyword>
<reference evidence="2 3" key="1">
    <citation type="submission" date="2024-02" db="EMBL/GenBank/DDBJ databases">
        <title>Roseovarius strain W115 nov., isolated from a marine algae.</title>
        <authorList>
            <person name="Lee M.W."/>
            <person name="Lee J.K."/>
            <person name="Kim J.M."/>
            <person name="Choi D.G."/>
            <person name="Baek J.H."/>
            <person name="Bayburt H."/>
            <person name="Jung J.J."/>
            <person name="Han D.M."/>
            <person name="Jeon C.O."/>
        </authorList>
    </citation>
    <scope>NUCLEOTIDE SEQUENCE [LARGE SCALE GENOMIC DNA]</scope>
    <source>
        <strain evidence="2 3">W115</strain>
    </source>
</reference>
<dbReference type="EMBL" id="CP146606">
    <property type="protein sequence ID" value="WYK17992.1"/>
    <property type="molecule type" value="Genomic_DNA"/>
</dbReference>
<evidence type="ECO:0000256" key="1">
    <source>
        <dbReference type="SAM" id="MobiDB-lite"/>
    </source>
</evidence>